<evidence type="ECO:0000313" key="8">
    <source>
        <dbReference type="Proteomes" id="UP001645859"/>
    </source>
</evidence>
<evidence type="ECO:0000256" key="3">
    <source>
        <dbReference type="ARBA" id="ARBA00023125"/>
    </source>
</evidence>
<keyword evidence="8" id="KW-1185">Reference proteome</keyword>
<keyword evidence="4" id="KW-0804">Transcription</keyword>
<sequence>MSLQQFRVLLAIREHGSLTQAADALQVGVPTVTHHLGALEAHLRVRLVDRDRRGAHLTPLGAAFAADIAPVLTRIERAERAVADQRDAGVVTLRVGTFSSIGSRLMPAAIARLQQRTSVRVEVVEAEPTEVLRLLRGGEVHAGLIYDVSDELALEVPDVARTTLLSEPYRVMVSRSGPLGAGDALDFAELAEVAWVCSRNPDEASDRVLRRVYHSLGLPVREVMRTDDLTMIHGLVAEGLGCALTTAAAVDADFDVVLRPAVQDLGERRVSFATRRGPVPPAVQWLGEILRDLAVERVAGESPGGNSPATRPRDSLSRGDAGGHEDLGGRVQP</sequence>
<dbReference type="Gene3D" id="3.40.190.10">
    <property type="entry name" value="Periplasmic binding protein-like II"/>
    <property type="match status" value="2"/>
</dbReference>
<dbReference type="InterPro" id="IPR036390">
    <property type="entry name" value="WH_DNA-bd_sf"/>
</dbReference>
<dbReference type="PANTHER" id="PTHR30346">
    <property type="entry name" value="TRANSCRIPTIONAL DUAL REGULATOR HCAR-RELATED"/>
    <property type="match status" value="1"/>
</dbReference>
<keyword evidence="2" id="KW-0805">Transcription regulation</keyword>
<reference evidence="7 8" key="1">
    <citation type="submission" date="2018-09" db="EMBL/GenBank/DDBJ databases">
        <title>Comparative genomics of Leucobacter spp.</title>
        <authorList>
            <person name="Reis A.C."/>
            <person name="Kolvenbach B.A."/>
            <person name="Corvini P.F.X."/>
            <person name="Nunes O.C."/>
        </authorList>
    </citation>
    <scope>NUCLEOTIDE SEQUENCE [LARGE SCALE GENOMIC DNA]</scope>
    <source>
        <strain evidence="7 8">TAN 31504</strain>
    </source>
</reference>
<dbReference type="InterPro" id="IPR036388">
    <property type="entry name" value="WH-like_DNA-bd_sf"/>
</dbReference>
<dbReference type="SUPFAM" id="SSF53850">
    <property type="entry name" value="Periplasmic binding protein-like II"/>
    <property type="match status" value="1"/>
</dbReference>
<name>A0ABS1SHH8_9MICO</name>
<evidence type="ECO:0000313" key="7">
    <source>
        <dbReference type="EMBL" id="MBL3679980.1"/>
    </source>
</evidence>
<accession>A0ABS1SHH8</accession>
<evidence type="ECO:0000256" key="1">
    <source>
        <dbReference type="ARBA" id="ARBA00009437"/>
    </source>
</evidence>
<evidence type="ECO:0000259" key="6">
    <source>
        <dbReference type="PROSITE" id="PS50931"/>
    </source>
</evidence>
<dbReference type="InterPro" id="IPR005119">
    <property type="entry name" value="LysR_subst-bd"/>
</dbReference>
<gene>
    <name evidence="7" type="ORF">D3230_11880</name>
</gene>
<protein>
    <submittedName>
        <fullName evidence="7">LysR family transcriptional regulator</fullName>
    </submittedName>
</protein>
<dbReference type="SUPFAM" id="SSF46785">
    <property type="entry name" value="Winged helix' DNA-binding domain"/>
    <property type="match status" value="1"/>
</dbReference>
<organism evidence="7 8">
    <name type="scientific">Leucobacter chromiireducens subsp. solipictus</name>
    <dbReference type="NCBI Taxonomy" id="398235"/>
    <lineage>
        <taxon>Bacteria</taxon>
        <taxon>Bacillati</taxon>
        <taxon>Actinomycetota</taxon>
        <taxon>Actinomycetes</taxon>
        <taxon>Micrococcales</taxon>
        <taxon>Microbacteriaceae</taxon>
        <taxon>Leucobacter</taxon>
    </lineage>
</organism>
<proteinExistence type="inferred from homology"/>
<evidence type="ECO:0000256" key="2">
    <source>
        <dbReference type="ARBA" id="ARBA00023015"/>
    </source>
</evidence>
<dbReference type="PROSITE" id="PS50931">
    <property type="entry name" value="HTH_LYSR"/>
    <property type="match status" value="1"/>
</dbReference>
<feature type="compositionally biased region" description="Basic and acidic residues" evidence="5">
    <location>
        <begin position="311"/>
        <end position="333"/>
    </location>
</feature>
<feature type="region of interest" description="Disordered" evidence="5">
    <location>
        <begin position="297"/>
        <end position="333"/>
    </location>
</feature>
<dbReference type="InterPro" id="IPR000847">
    <property type="entry name" value="LysR_HTH_N"/>
</dbReference>
<keyword evidence="3" id="KW-0238">DNA-binding</keyword>
<dbReference type="Gene3D" id="1.10.10.10">
    <property type="entry name" value="Winged helix-like DNA-binding domain superfamily/Winged helix DNA-binding domain"/>
    <property type="match status" value="1"/>
</dbReference>
<dbReference type="Pfam" id="PF03466">
    <property type="entry name" value="LysR_substrate"/>
    <property type="match status" value="1"/>
</dbReference>
<evidence type="ECO:0000256" key="5">
    <source>
        <dbReference type="SAM" id="MobiDB-lite"/>
    </source>
</evidence>
<comment type="similarity">
    <text evidence="1">Belongs to the LysR transcriptional regulatory family.</text>
</comment>
<dbReference type="Proteomes" id="UP001645859">
    <property type="component" value="Unassembled WGS sequence"/>
</dbReference>
<comment type="caution">
    <text evidence="7">The sequence shown here is derived from an EMBL/GenBank/DDBJ whole genome shotgun (WGS) entry which is preliminary data.</text>
</comment>
<dbReference type="EMBL" id="QYAC01000006">
    <property type="protein sequence ID" value="MBL3679980.1"/>
    <property type="molecule type" value="Genomic_DNA"/>
</dbReference>
<dbReference type="Pfam" id="PF00126">
    <property type="entry name" value="HTH_1"/>
    <property type="match status" value="1"/>
</dbReference>
<evidence type="ECO:0000256" key="4">
    <source>
        <dbReference type="ARBA" id="ARBA00023163"/>
    </source>
</evidence>
<dbReference type="PANTHER" id="PTHR30346:SF29">
    <property type="entry name" value="LYSR SUBSTRATE-BINDING"/>
    <property type="match status" value="1"/>
</dbReference>
<feature type="domain" description="HTH lysR-type" evidence="6">
    <location>
        <begin position="1"/>
        <end position="58"/>
    </location>
</feature>